<dbReference type="RefSeq" id="WP_060292779.1">
    <property type="nucleotide sequence ID" value="NZ_CP013444.1"/>
</dbReference>
<dbReference type="PANTHER" id="PTHR44688:SF16">
    <property type="entry name" value="DNA-BINDING TRANSCRIPTIONAL ACTIVATOR DEVR_DOSR"/>
    <property type="match status" value="1"/>
</dbReference>
<keyword evidence="3" id="KW-0804">Transcription</keyword>
<evidence type="ECO:0000256" key="1">
    <source>
        <dbReference type="ARBA" id="ARBA00023015"/>
    </source>
</evidence>
<evidence type="ECO:0000313" key="5">
    <source>
        <dbReference type="EMBL" id="AOK19275.1"/>
    </source>
</evidence>
<evidence type="ECO:0000313" key="6">
    <source>
        <dbReference type="Proteomes" id="UP000094776"/>
    </source>
</evidence>
<dbReference type="EMBL" id="CP013444">
    <property type="protein sequence ID" value="AOK19275.1"/>
    <property type="molecule type" value="Genomic_DNA"/>
</dbReference>
<dbReference type="PROSITE" id="PS00622">
    <property type="entry name" value="HTH_LUXR_1"/>
    <property type="match status" value="1"/>
</dbReference>
<dbReference type="InterPro" id="IPR000792">
    <property type="entry name" value="Tscrpt_reg_LuxR_C"/>
</dbReference>
<dbReference type="GO" id="GO:0003677">
    <property type="term" value="F:DNA binding"/>
    <property type="evidence" value="ECO:0007669"/>
    <property type="project" value="UniProtKB-KW"/>
</dbReference>
<name>A0A1B4PZB6_BURCE</name>
<dbReference type="PRINTS" id="PR00038">
    <property type="entry name" value="HTHLUXR"/>
</dbReference>
<dbReference type="InterPro" id="IPR016032">
    <property type="entry name" value="Sig_transdc_resp-reg_C-effctor"/>
</dbReference>
<proteinExistence type="predicted"/>
<dbReference type="AlphaFoldDB" id="A0A1B4PZB6"/>
<keyword evidence="1" id="KW-0805">Transcription regulation</keyword>
<evidence type="ECO:0000259" key="4">
    <source>
        <dbReference type="PROSITE" id="PS50043"/>
    </source>
</evidence>
<dbReference type="PROSITE" id="PS50043">
    <property type="entry name" value="HTH_LUXR_2"/>
    <property type="match status" value="1"/>
</dbReference>
<dbReference type="InterPro" id="IPR036388">
    <property type="entry name" value="WH-like_DNA-bd_sf"/>
</dbReference>
<evidence type="ECO:0000256" key="3">
    <source>
        <dbReference type="ARBA" id="ARBA00023163"/>
    </source>
</evidence>
<accession>A0A1B4PZB6</accession>
<organism evidence="5 6">
    <name type="scientific">Burkholderia cepacia</name>
    <name type="common">Pseudomonas cepacia</name>
    <dbReference type="NCBI Taxonomy" id="292"/>
    <lineage>
        <taxon>Bacteria</taxon>
        <taxon>Pseudomonadati</taxon>
        <taxon>Pseudomonadota</taxon>
        <taxon>Betaproteobacteria</taxon>
        <taxon>Burkholderiales</taxon>
        <taxon>Burkholderiaceae</taxon>
        <taxon>Burkholderia</taxon>
        <taxon>Burkholderia cepacia complex</taxon>
    </lineage>
</organism>
<reference evidence="5 6" key="1">
    <citation type="submission" date="2015-12" db="EMBL/GenBank/DDBJ databases">
        <title>Diversity of Burkholderia near neighbor genomes.</title>
        <authorList>
            <person name="Sahl J."/>
            <person name="Wagner D."/>
            <person name="Keim P."/>
        </authorList>
    </citation>
    <scope>NUCLEOTIDE SEQUENCE [LARGE SCALE GENOMIC DNA]</scope>
    <source>
        <strain evidence="5 6">MSMB1184WGS</strain>
    </source>
</reference>
<dbReference type="Pfam" id="PF00196">
    <property type="entry name" value="GerE"/>
    <property type="match status" value="1"/>
</dbReference>
<feature type="domain" description="HTH luxR-type" evidence="4">
    <location>
        <begin position="178"/>
        <end position="243"/>
    </location>
</feature>
<keyword evidence="2" id="KW-0238">DNA-binding</keyword>
<gene>
    <name evidence="5" type="ORF">WT26_25420</name>
</gene>
<sequence length="251" mass="28478">MDVLDNIILSIGRPEFGDVLFDAFRREMRVRQVVLFKFSDPSSIASLAARDDRDDHSALLLVQKYFTRYHAFDPFRKQCIAAPTRNVKWMRFTVREIAEDEYSQRMFVEPGIVGKLSVIVQRPDGAICLSLYRDKQEGDFCVVNVIDNVKAPLAAASERHAELTPASRAQNLMHIALLLQSGRDLSQREAQVCARIVSGYSNEAIALDLVLSVHSVRTYRKRAYWKLGVTSQNELFSIILNAERGASRLTQ</sequence>
<dbReference type="SUPFAM" id="SSF46894">
    <property type="entry name" value="C-terminal effector domain of the bipartite response regulators"/>
    <property type="match status" value="1"/>
</dbReference>
<dbReference type="GO" id="GO:0006355">
    <property type="term" value="P:regulation of DNA-templated transcription"/>
    <property type="evidence" value="ECO:0007669"/>
    <property type="project" value="InterPro"/>
</dbReference>
<dbReference type="Proteomes" id="UP000094776">
    <property type="component" value="Chromosome 2"/>
</dbReference>
<dbReference type="PANTHER" id="PTHR44688">
    <property type="entry name" value="DNA-BINDING TRANSCRIPTIONAL ACTIVATOR DEVR_DOSR"/>
    <property type="match status" value="1"/>
</dbReference>
<dbReference type="Gene3D" id="1.10.10.10">
    <property type="entry name" value="Winged helix-like DNA-binding domain superfamily/Winged helix DNA-binding domain"/>
    <property type="match status" value="1"/>
</dbReference>
<evidence type="ECO:0000256" key="2">
    <source>
        <dbReference type="ARBA" id="ARBA00023125"/>
    </source>
</evidence>
<protein>
    <recommendedName>
        <fullName evidence="4">HTH luxR-type domain-containing protein</fullName>
    </recommendedName>
</protein>
<dbReference type="SMART" id="SM00421">
    <property type="entry name" value="HTH_LUXR"/>
    <property type="match status" value="1"/>
</dbReference>